<reference evidence="1 2" key="1">
    <citation type="journal article" date="2020" name="ISME J.">
        <title>Uncovering the hidden diversity of litter-decomposition mechanisms in mushroom-forming fungi.</title>
        <authorList>
            <person name="Floudas D."/>
            <person name="Bentzer J."/>
            <person name="Ahren D."/>
            <person name="Johansson T."/>
            <person name="Persson P."/>
            <person name="Tunlid A."/>
        </authorList>
    </citation>
    <scope>NUCLEOTIDE SEQUENCE [LARGE SCALE GENOMIC DNA]</scope>
    <source>
        <strain evidence="1 2">CBS 291.85</strain>
    </source>
</reference>
<name>A0A8H5GUQ9_9AGAR</name>
<proteinExistence type="predicted"/>
<sequence length="352" mass="39440">MDNPQIISRIAGHVLHGSSLSSLASLRLLSQSINSIVEPLLFETVEIALQGRVVGNRSGKLLSVLAKKKRLCLLVKRVKIQSLNPSSCQAPNRRTRPLDESLAMISRFRNTTEVFWYIWSHSTLYESYSPHLFSILGSRSSLPVLSSFTLSLLGSGSQAQLVLPPEAARLGGLSVWRIQCPTPTPTLPARHDTDHWETESTSSSASSSLTLVEDACTYATAHSIDSYSHPTLNLEHALFAPILAIIENSPDLRVLQVEFRPPPPPQPGFFLPRTMNSIPRGTGDRHDSIEAQLEAAMLYEQKVEAFLEEIWRRAECIRVKQSRMEQQRVAQAGKKRWMRRLWRRSATPSRSD</sequence>
<evidence type="ECO:0000313" key="1">
    <source>
        <dbReference type="EMBL" id="KAF5371190.1"/>
    </source>
</evidence>
<gene>
    <name evidence="1" type="ORF">D9758_004305</name>
</gene>
<dbReference type="EMBL" id="JAACJM010000009">
    <property type="protein sequence ID" value="KAF5371190.1"/>
    <property type="molecule type" value="Genomic_DNA"/>
</dbReference>
<organism evidence="1 2">
    <name type="scientific">Tetrapyrgos nigripes</name>
    <dbReference type="NCBI Taxonomy" id="182062"/>
    <lineage>
        <taxon>Eukaryota</taxon>
        <taxon>Fungi</taxon>
        <taxon>Dikarya</taxon>
        <taxon>Basidiomycota</taxon>
        <taxon>Agaricomycotina</taxon>
        <taxon>Agaricomycetes</taxon>
        <taxon>Agaricomycetidae</taxon>
        <taxon>Agaricales</taxon>
        <taxon>Marasmiineae</taxon>
        <taxon>Marasmiaceae</taxon>
        <taxon>Tetrapyrgos</taxon>
    </lineage>
</organism>
<dbReference type="Proteomes" id="UP000559256">
    <property type="component" value="Unassembled WGS sequence"/>
</dbReference>
<evidence type="ECO:0000313" key="2">
    <source>
        <dbReference type="Proteomes" id="UP000559256"/>
    </source>
</evidence>
<comment type="caution">
    <text evidence="1">The sequence shown here is derived from an EMBL/GenBank/DDBJ whole genome shotgun (WGS) entry which is preliminary data.</text>
</comment>
<protein>
    <submittedName>
        <fullName evidence="1">Uncharacterized protein</fullName>
    </submittedName>
</protein>
<keyword evidence="2" id="KW-1185">Reference proteome</keyword>
<dbReference type="AlphaFoldDB" id="A0A8H5GUQ9"/>
<accession>A0A8H5GUQ9</accession>